<dbReference type="Pfam" id="PF15749">
    <property type="entry name" value="MRNIP"/>
    <property type="match status" value="1"/>
</dbReference>
<keyword evidence="1" id="KW-0175">Coiled coil</keyword>
<gene>
    <name evidence="3" type="ORF">TKK_008826</name>
</gene>
<dbReference type="EMBL" id="JBJJXI010000066">
    <property type="protein sequence ID" value="KAL3397254.1"/>
    <property type="molecule type" value="Genomic_DNA"/>
</dbReference>
<evidence type="ECO:0000259" key="2">
    <source>
        <dbReference type="Pfam" id="PF15749"/>
    </source>
</evidence>
<dbReference type="InterPro" id="IPR032739">
    <property type="entry name" value="MRNIP"/>
</dbReference>
<name>A0ABD2WVY7_9HYME</name>
<evidence type="ECO:0000313" key="3">
    <source>
        <dbReference type="EMBL" id="KAL3397254.1"/>
    </source>
</evidence>
<feature type="domain" description="MRN complex-interacting protein N-terminal" evidence="2">
    <location>
        <begin position="7"/>
        <end position="98"/>
    </location>
</feature>
<evidence type="ECO:0000256" key="1">
    <source>
        <dbReference type="SAM" id="Coils"/>
    </source>
</evidence>
<accession>A0ABD2WVY7</accession>
<protein>
    <recommendedName>
        <fullName evidence="2">MRN complex-interacting protein N-terminal domain-containing protein</fullName>
    </recommendedName>
</protein>
<sequence>MPQEAWVVKCYSCKKFQVQLKKKAKKWKCVVCGSKQDLMTIFFTGQPCDCRVNVQNLNAAEGEKNEELLEKIAHENETLDEYFNEDDFNDVDYNDDVHQDNFAQDDGYENEYNAAEALAEPCQSLAEFDDEFSRNLDNDQFELKEQIESADYEMQKAAEEEKIRLLEFDDEFSRNLDNDRFELNDQIESADYDMQKAAEEDEIRFLELDAETMFGNPHEDIDEYLDF</sequence>
<feature type="coiled-coil region" evidence="1">
    <location>
        <begin position="57"/>
        <end position="85"/>
    </location>
</feature>
<dbReference type="InterPro" id="IPR049472">
    <property type="entry name" value="MRNIP_N"/>
</dbReference>
<evidence type="ECO:0000313" key="4">
    <source>
        <dbReference type="Proteomes" id="UP001627154"/>
    </source>
</evidence>
<dbReference type="PANTHER" id="PTHR15863">
    <property type="entry name" value="MRN COMPLEX-INTERACTING PROTEIN"/>
    <property type="match status" value="1"/>
</dbReference>
<dbReference type="AlphaFoldDB" id="A0ABD2WVY7"/>
<reference evidence="3 4" key="1">
    <citation type="journal article" date="2024" name="bioRxiv">
        <title>A reference genome for Trichogramma kaykai: A tiny desert-dwelling parasitoid wasp with competing sex-ratio distorters.</title>
        <authorList>
            <person name="Culotta J."/>
            <person name="Lindsey A.R."/>
        </authorList>
    </citation>
    <scope>NUCLEOTIDE SEQUENCE [LARGE SCALE GENOMIC DNA]</scope>
    <source>
        <strain evidence="3 4">KSX58</strain>
    </source>
</reference>
<organism evidence="3 4">
    <name type="scientific">Trichogramma kaykai</name>
    <dbReference type="NCBI Taxonomy" id="54128"/>
    <lineage>
        <taxon>Eukaryota</taxon>
        <taxon>Metazoa</taxon>
        <taxon>Ecdysozoa</taxon>
        <taxon>Arthropoda</taxon>
        <taxon>Hexapoda</taxon>
        <taxon>Insecta</taxon>
        <taxon>Pterygota</taxon>
        <taxon>Neoptera</taxon>
        <taxon>Endopterygota</taxon>
        <taxon>Hymenoptera</taxon>
        <taxon>Apocrita</taxon>
        <taxon>Proctotrupomorpha</taxon>
        <taxon>Chalcidoidea</taxon>
        <taxon>Trichogrammatidae</taxon>
        <taxon>Trichogramma</taxon>
    </lineage>
</organism>
<dbReference type="PANTHER" id="PTHR15863:SF2">
    <property type="entry name" value="MRN COMPLEX-INTERACTING PROTEIN"/>
    <property type="match status" value="1"/>
</dbReference>
<proteinExistence type="predicted"/>
<keyword evidence="4" id="KW-1185">Reference proteome</keyword>
<comment type="caution">
    <text evidence="3">The sequence shown here is derived from an EMBL/GenBank/DDBJ whole genome shotgun (WGS) entry which is preliminary data.</text>
</comment>
<dbReference type="Proteomes" id="UP001627154">
    <property type="component" value="Unassembled WGS sequence"/>
</dbReference>